<keyword evidence="3" id="KW-1185">Reference proteome</keyword>
<comment type="caution">
    <text evidence="1">The sequence shown here is derived from an EMBL/GenBank/DDBJ whole genome shotgun (WGS) entry which is preliminary data.</text>
</comment>
<gene>
    <name evidence="2" type="ORF">RJ639_035522</name>
    <name evidence="1" type="ORF">RJ639_037076</name>
</gene>
<dbReference type="Proteomes" id="UP001188597">
    <property type="component" value="Unassembled WGS sequence"/>
</dbReference>
<accession>A0AA88WRL4</accession>
<evidence type="ECO:0000313" key="3">
    <source>
        <dbReference type="Proteomes" id="UP001188597"/>
    </source>
</evidence>
<protein>
    <submittedName>
        <fullName evidence="1">Uncharacterized protein</fullName>
    </submittedName>
</protein>
<dbReference type="AlphaFoldDB" id="A0AA88WRL4"/>
<name>A0AA88WRL4_9ASTE</name>
<reference evidence="1" key="1">
    <citation type="submission" date="2022-12" db="EMBL/GenBank/DDBJ databases">
        <title>Draft genome assemblies for two species of Escallonia (Escalloniales).</title>
        <authorList>
            <person name="Chanderbali A."/>
            <person name="Dervinis C."/>
            <person name="Anghel I."/>
            <person name="Soltis D."/>
            <person name="Soltis P."/>
            <person name="Zapata F."/>
        </authorList>
    </citation>
    <scope>NUCLEOTIDE SEQUENCE</scope>
    <source>
        <strain evidence="1">UCBG64.0493</strain>
        <tissue evidence="1">Leaf</tissue>
    </source>
</reference>
<organism evidence="1 3">
    <name type="scientific">Escallonia herrerae</name>
    <dbReference type="NCBI Taxonomy" id="1293975"/>
    <lineage>
        <taxon>Eukaryota</taxon>
        <taxon>Viridiplantae</taxon>
        <taxon>Streptophyta</taxon>
        <taxon>Embryophyta</taxon>
        <taxon>Tracheophyta</taxon>
        <taxon>Spermatophyta</taxon>
        <taxon>Magnoliopsida</taxon>
        <taxon>eudicotyledons</taxon>
        <taxon>Gunneridae</taxon>
        <taxon>Pentapetalae</taxon>
        <taxon>asterids</taxon>
        <taxon>campanulids</taxon>
        <taxon>Escalloniales</taxon>
        <taxon>Escalloniaceae</taxon>
        <taxon>Escallonia</taxon>
    </lineage>
</organism>
<dbReference type="EMBL" id="JAVXUP010000294">
    <property type="protein sequence ID" value="KAK3031779.1"/>
    <property type="molecule type" value="Genomic_DNA"/>
</dbReference>
<evidence type="ECO:0000313" key="2">
    <source>
        <dbReference type="EMBL" id="KAK3032229.1"/>
    </source>
</evidence>
<dbReference type="EMBL" id="JAVXUP010000276">
    <property type="protein sequence ID" value="KAK3032229.1"/>
    <property type="molecule type" value="Genomic_DNA"/>
</dbReference>
<sequence>MAKRRPRCLIGANGTTLRKMAADGDITVATDDGCRQQAPCLYIAEADGGGLAPVANGGGAIAVADGEILRKATPAWQQVLISLAMLPIPTQRMLTKEAALI</sequence>
<proteinExistence type="predicted"/>
<evidence type="ECO:0000313" key="1">
    <source>
        <dbReference type="EMBL" id="KAK3031779.1"/>
    </source>
</evidence>